<evidence type="ECO:0000259" key="2">
    <source>
        <dbReference type="Pfam" id="PF07539"/>
    </source>
</evidence>
<organism evidence="3 4">
    <name type="scientific">Lentinus tigrinus ALCF2SS1-6</name>
    <dbReference type="NCBI Taxonomy" id="1328759"/>
    <lineage>
        <taxon>Eukaryota</taxon>
        <taxon>Fungi</taxon>
        <taxon>Dikarya</taxon>
        <taxon>Basidiomycota</taxon>
        <taxon>Agaricomycotina</taxon>
        <taxon>Agaricomycetes</taxon>
        <taxon>Polyporales</taxon>
        <taxon>Polyporaceae</taxon>
        <taxon>Lentinus</taxon>
    </lineage>
</organism>
<gene>
    <name evidence="3" type="ORF">L227DRAFT_608198</name>
</gene>
<keyword evidence="4" id="KW-1185">Reference proteome</keyword>
<sequence length="491" mass="54240">MGILEQTLSVDEPRTEYDGTYANSAWIIGACSEAIAERPVGEWTHLVDLPRWTALVVEKWGWSGRASEGFATLIRLRHPARTSEASASVPFPSTAAQYSSVTSSALVDVTEGMAELLKKALQAEEISIDVQAEIFAWWLIAQLNVTLRPLWSSAAAHLSTMSSRSGDLVWSLLFLELQEASASTEEERPWRDQSVHKVRVVLGRWMQHASAKRAIIKSQLTGDRFDATTHPTQLFSVLEACSYLAEKHNRDVIAYFLSLKFANPNALRCTETMRALTGRPSRPEGEPFAICLFLEGVSEKQQIEFLTLLGTRAHLASRLAALLETLLDLVAGAQASPAAEKATQEHEVAEEDDAVPEEEPEETEDLFPLIQDLSDDSSQQPYGKAYGLLSQLSKTPCSRPACADLVTAFQCLAAVQPSIDHHAPLLHTMNAYSVKPLEEFGFDRRLTAFSELNEPPCKTLSAHACLAIIYNMLSSSRSRRSWPIETVPPVH</sequence>
<feature type="region of interest" description="Disordered" evidence="1">
    <location>
        <begin position="338"/>
        <end position="364"/>
    </location>
</feature>
<dbReference type="PANTHER" id="PTHR17695:SF11">
    <property type="entry name" value="SMALL SUBUNIT PROCESSOME COMPONENT 20 HOMOLOG"/>
    <property type="match status" value="1"/>
</dbReference>
<dbReference type="InterPro" id="IPR011430">
    <property type="entry name" value="UTP20_N"/>
</dbReference>
<dbReference type="PANTHER" id="PTHR17695">
    <property type="entry name" value="SMALL SUBUNIT PROCESSOME COMPONENT 20 HOMOLOG"/>
    <property type="match status" value="1"/>
</dbReference>
<proteinExistence type="predicted"/>
<dbReference type="AlphaFoldDB" id="A0A5C2SIP4"/>
<feature type="compositionally biased region" description="Acidic residues" evidence="1">
    <location>
        <begin position="348"/>
        <end position="364"/>
    </location>
</feature>
<dbReference type="Pfam" id="PF07539">
    <property type="entry name" value="UTP20_N"/>
    <property type="match status" value="1"/>
</dbReference>
<dbReference type="OrthoDB" id="360653at2759"/>
<reference evidence="3" key="1">
    <citation type="journal article" date="2018" name="Genome Biol. Evol.">
        <title>Genomics and development of Lentinus tigrinus, a white-rot wood-decaying mushroom with dimorphic fruiting bodies.</title>
        <authorList>
            <person name="Wu B."/>
            <person name="Xu Z."/>
            <person name="Knudson A."/>
            <person name="Carlson A."/>
            <person name="Chen N."/>
            <person name="Kovaka S."/>
            <person name="LaButti K."/>
            <person name="Lipzen A."/>
            <person name="Pennachio C."/>
            <person name="Riley R."/>
            <person name="Schakwitz W."/>
            <person name="Umezawa K."/>
            <person name="Ohm R.A."/>
            <person name="Grigoriev I.V."/>
            <person name="Nagy L.G."/>
            <person name="Gibbons J."/>
            <person name="Hibbett D."/>
        </authorList>
    </citation>
    <scope>NUCLEOTIDE SEQUENCE [LARGE SCALE GENOMIC DNA]</scope>
    <source>
        <strain evidence="3">ALCF2SS1-6</strain>
    </source>
</reference>
<evidence type="ECO:0000313" key="3">
    <source>
        <dbReference type="EMBL" id="RPD63622.1"/>
    </source>
</evidence>
<dbReference type="GO" id="GO:0032040">
    <property type="term" value="C:small-subunit processome"/>
    <property type="evidence" value="ECO:0007669"/>
    <property type="project" value="TreeGrafter"/>
</dbReference>
<evidence type="ECO:0000256" key="1">
    <source>
        <dbReference type="SAM" id="MobiDB-lite"/>
    </source>
</evidence>
<feature type="domain" description="U3 small nucleolar RNA-associated protein 20 N-terminal" evidence="2">
    <location>
        <begin position="366"/>
        <end position="474"/>
    </location>
</feature>
<dbReference type="EMBL" id="ML122255">
    <property type="protein sequence ID" value="RPD63622.1"/>
    <property type="molecule type" value="Genomic_DNA"/>
</dbReference>
<protein>
    <recommendedName>
        <fullName evidence="2">U3 small nucleolar RNA-associated protein 20 N-terminal domain-containing protein</fullName>
    </recommendedName>
</protein>
<dbReference type="Proteomes" id="UP000313359">
    <property type="component" value="Unassembled WGS sequence"/>
</dbReference>
<dbReference type="GO" id="GO:0030686">
    <property type="term" value="C:90S preribosome"/>
    <property type="evidence" value="ECO:0007669"/>
    <property type="project" value="TreeGrafter"/>
</dbReference>
<name>A0A5C2SIP4_9APHY</name>
<dbReference type="InterPro" id="IPR052575">
    <property type="entry name" value="SSU_processome_comp_20"/>
</dbReference>
<accession>A0A5C2SIP4</accession>
<evidence type="ECO:0000313" key="4">
    <source>
        <dbReference type="Proteomes" id="UP000313359"/>
    </source>
</evidence>
<dbReference type="STRING" id="1328759.A0A5C2SIP4"/>